<sequence>MSHIARTDKDEFQPSSNQDRWRLTPQDITSLRKAANARGRGLVAAGVTTPPEACCRVPLTTIDECAEPGVSADDEAKLLRWYEKQIPLLVGRTGDTKAPRRLRRNRKVAATATILIKRFYLSHSMLEREPLAHTLAAVFLAAKTEDEFVSAGELAAAVVESSDEVQRLAFRASKAEQAILSGVGYDLRVAHPHGAARALVDGVDVDVSRIEDECDKLLTTDAPLIHAPSLLAAVACLRVGGCEEKLKEILTPEALDEAKALASQAEPDEDAAALKKIRKRLKRTALWRDPPQPKKRPASSEEAYVPEEGGAAAPAAKRPRRGAAPLPGTFVGAGSDSVAQRETASVLAAVRGEAAPT</sequence>
<dbReference type="GO" id="GO:0006357">
    <property type="term" value="P:regulation of transcription by RNA polymerase II"/>
    <property type="evidence" value="ECO:0007669"/>
    <property type="project" value="InterPro"/>
</dbReference>
<evidence type="ECO:0008006" key="4">
    <source>
        <dbReference type="Google" id="ProtNLM"/>
    </source>
</evidence>
<dbReference type="AlphaFoldDB" id="A0A8J2T2Q5"/>
<dbReference type="Proteomes" id="UP000789595">
    <property type="component" value="Unassembled WGS sequence"/>
</dbReference>
<dbReference type="GO" id="GO:0016538">
    <property type="term" value="F:cyclin-dependent protein serine/threonine kinase regulator activity"/>
    <property type="evidence" value="ECO:0007669"/>
    <property type="project" value="InterPro"/>
</dbReference>
<dbReference type="InterPro" id="IPR043198">
    <property type="entry name" value="Cyclin/Ssn8"/>
</dbReference>
<dbReference type="PANTHER" id="PTHR10026">
    <property type="entry name" value="CYCLIN"/>
    <property type="match status" value="1"/>
</dbReference>
<feature type="compositionally biased region" description="Basic and acidic residues" evidence="1">
    <location>
        <begin position="1"/>
        <end position="12"/>
    </location>
</feature>
<reference evidence="2" key="1">
    <citation type="submission" date="2021-11" db="EMBL/GenBank/DDBJ databases">
        <authorList>
            <consortium name="Genoscope - CEA"/>
            <person name="William W."/>
        </authorList>
    </citation>
    <scope>NUCLEOTIDE SEQUENCE</scope>
</reference>
<dbReference type="EMBL" id="CAKKNE010000006">
    <property type="protein sequence ID" value="CAH0379564.1"/>
    <property type="molecule type" value="Genomic_DNA"/>
</dbReference>
<feature type="region of interest" description="Disordered" evidence="1">
    <location>
        <begin position="283"/>
        <end position="338"/>
    </location>
</feature>
<comment type="caution">
    <text evidence="2">The sequence shown here is derived from an EMBL/GenBank/DDBJ whole genome shotgun (WGS) entry which is preliminary data.</text>
</comment>
<dbReference type="Gene3D" id="1.10.472.10">
    <property type="entry name" value="Cyclin-like"/>
    <property type="match status" value="1"/>
</dbReference>
<organism evidence="2 3">
    <name type="scientific">Pelagomonas calceolata</name>
    <dbReference type="NCBI Taxonomy" id="35677"/>
    <lineage>
        <taxon>Eukaryota</taxon>
        <taxon>Sar</taxon>
        <taxon>Stramenopiles</taxon>
        <taxon>Ochrophyta</taxon>
        <taxon>Pelagophyceae</taxon>
        <taxon>Pelagomonadales</taxon>
        <taxon>Pelagomonadaceae</taxon>
        <taxon>Pelagomonas</taxon>
    </lineage>
</organism>
<protein>
    <recommendedName>
        <fullName evidence="4">Cyclin N-terminal domain-containing protein</fullName>
    </recommendedName>
</protein>
<name>A0A8J2T2Q5_9STRA</name>
<gene>
    <name evidence="2" type="ORF">PECAL_6P11920</name>
</gene>
<accession>A0A8J2T2Q5</accession>
<dbReference type="OrthoDB" id="340962at2759"/>
<evidence type="ECO:0000313" key="2">
    <source>
        <dbReference type="EMBL" id="CAH0379564.1"/>
    </source>
</evidence>
<evidence type="ECO:0000313" key="3">
    <source>
        <dbReference type="Proteomes" id="UP000789595"/>
    </source>
</evidence>
<evidence type="ECO:0000256" key="1">
    <source>
        <dbReference type="SAM" id="MobiDB-lite"/>
    </source>
</evidence>
<dbReference type="InterPro" id="IPR036915">
    <property type="entry name" value="Cyclin-like_sf"/>
</dbReference>
<dbReference type="SUPFAM" id="SSF47954">
    <property type="entry name" value="Cyclin-like"/>
    <property type="match status" value="1"/>
</dbReference>
<keyword evidence="3" id="KW-1185">Reference proteome</keyword>
<feature type="region of interest" description="Disordered" evidence="1">
    <location>
        <begin position="1"/>
        <end position="25"/>
    </location>
</feature>
<proteinExistence type="predicted"/>